<dbReference type="PANTHER" id="PTHR46566:SF2">
    <property type="entry name" value="ATP-DEPENDENT 6-PHOSPHOFRUCTOKINASE ISOZYME 2"/>
    <property type="match status" value="1"/>
</dbReference>
<comment type="similarity">
    <text evidence="1 6">Belongs to the carbohydrate kinase PfkB family.</text>
</comment>
<proteinExistence type="inferred from homology"/>
<sequence length="314" mass="32439">MSSQPASSRIVTLTLNPSLDIASDADAIVALRKVRTRNERFDPGGGGINVSRVVQTLGGETLAIIAAGGLPGALLEQMLEAQAVPHRTVGIAGWTRMAHTVNDLSTRREFRFVPEGPELTEAEWRAVLAAMEAEPGDWVVGSGSLPLGVPAEFYVHAAELARRQGRHFVLDTSGAPLKAALGHGLALIKPSRGEFEALVGRPLGTPRALNEAALAMVRSGAAGMVVVSLGQQGALLATPEAVTRLPALDVPVVGAVGAGDSLVAGMVLALARGESPKEAFAWGMATGAAAVMQPGTARPRPEDVAMLRARIGAV</sequence>
<dbReference type="SUPFAM" id="SSF53613">
    <property type="entry name" value="Ribokinase-like"/>
    <property type="match status" value="1"/>
</dbReference>
<dbReference type="FunFam" id="3.40.1190.20:FF:000001">
    <property type="entry name" value="Phosphofructokinase"/>
    <property type="match status" value="1"/>
</dbReference>
<evidence type="ECO:0000313" key="9">
    <source>
        <dbReference type="Proteomes" id="UP000600101"/>
    </source>
</evidence>
<dbReference type="GO" id="GO:0005829">
    <property type="term" value="C:cytosol"/>
    <property type="evidence" value="ECO:0007669"/>
    <property type="project" value="TreeGrafter"/>
</dbReference>
<evidence type="ECO:0000256" key="6">
    <source>
        <dbReference type="PIRNR" id="PIRNR000535"/>
    </source>
</evidence>
<dbReference type="EMBL" id="JACOMF010000027">
    <property type="protein sequence ID" value="MBC4017347.1"/>
    <property type="molecule type" value="Genomic_DNA"/>
</dbReference>
<evidence type="ECO:0000313" key="8">
    <source>
        <dbReference type="EMBL" id="MBC4017347.1"/>
    </source>
</evidence>
<dbReference type="Proteomes" id="UP000600101">
    <property type="component" value="Unassembled WGS sequence"/>
</dbReference>
<dbReference type="NCBIfam" id="TIGR03168">
    <property type="entry name" value="1-PFK"/>
    <property type="match status" value="1"/>
</dbReference>
<dbReference type="InterPro" id="IPR011611">
    <property type="entry name" value="PfkB_dom"/>
</dbReference>
<protein>
    <recommendedName>
        <fullName evidence="6">Phosphofructokinase</fullName>
    </recommendedName>
</protein>
<dbReference type="InterPro" id="IPR002173">
    <property type="entry name" value="Carboh/pur_kinase_PfkB_CS"/>
</dbReference>
<name>A0A9X0R2D9_9PROT</name>
<feature type="domain" description="Carbohydrate kinase PfkB" evidence="7">
    <location>
        <begin position="16"/>
        <end position="301"/>
    </location>
</feature>
<keyword evidence="4" id="KW-0418">Kinase</keyword>
<dbReference type="PROSITE" id="PS00583">
    <property type="entry name" value="PFKB_KINASES_1"/>
    <property type="match status" value="1"/>
</dbReference>
<dbReference type="Pfam" id="PF00294">
    <property type="entry name" value="PfkB"/>
    <property type="match status" value="1"/>
</dbReference>
<organism evidence="8 9">
    <name type="scientific">Siccirubricoccus deserti</name>
    <dbReference type="NCBI Taxonomy" id="2013562"/>
    <lineage>
        <taxon>Bacteria</taxon>
        <taxon>Pseudomonadati</taxon>
        <taxon>Pseudomonadota</taxon>
        <taxon>Alphaproteobacteria</taxon>
        <taxon>Acetobacterales</taxon>
        <taxon>Roseomonadaceae</taxon>
        <taxon>Siccirubricoccus</taxon>
    </lineage>
</organism>
<evidence type="ECO:0000256" key="4">
    <source>
        <dbReference type="ARBA" id="ARBA00022777"/>
    </source>
</evidence>
<dbReference type="AlphaFoldDB" id="A0A9X0R2D9"/>
<dbReference type="PIRSF" id="PIRSF000535">
    <property type="entry name" value="1PFK/6PFK/LacC"/>
    <property type="match status" value="1"/>
</dbReference>
<evidence type="ECO:0000256" key="3">
    <source>
        <dbReference type="ARBA" id="ARBA00022741"/>
    </source>
</evidence>
<gene>
    <name evidence="8" type="ORF">H7965_18730</name>
</gene>
<comment type="caution">
    <text evidence="8">The sequence shown here is derived from an EMBL/GenBank/DDBJ whole genome shotgun (WGS) entry which is preliminary data.</text>
</comment>
<dbReference type="PANTHER" id="PTHR46566">
    <property type="entry name" value="1-PHOSPHOFRUCTOKINASE-RELATED"/>
    <property type="match status" value="1"/>
</dbReference>
<evidence type="ECO:0000256" key="5">
    <source>
        <dbReference type="ARBA" id="ARBA00022840"/>
    </source>
</evidence>
<keyword evidence="3" id="KW-0547">Nucleotide-binding</keyword>
<dbReference type="CDD" id="cd01164">
    <property type="entry name" value="FruK_PfkB_like"/>
    <property type="match status" value="1"/>
</dbReference>
<evidence type="ECO:0000259" key="7">
    <source>
        <dbReference type="Pfam" id="PF00294"/>
    </source>
</evidence>
<keyword evidence="9" id="KW-1185">Reference proteome</keyword>
<dbReference type="InterPro" id="IPR017583">
    <property type="entry name" value="Tagatose/fructose_Pkinase"/>
</dbReference>
<evidence type="ECO:0000256" key="1">
    <source>
        <dbReference type="ARBA" id="ARBA00010688"/>
    </source>
</evidence>
<accession>A0A9X0R2D9</accession>
<keyword evidence="5" id="KW-0067">ATP-binding</keyword>
<evidence type="ECO:0000256" key="2">
    <source>
        <dbReference type="ARBA" id="ARBA00022679"/>
    </source>
</evidence>
<keyword evidence="2 6" id="KW-0808">Transferase</keyword>
<reference evidence="8" key="1">
    <citation type="submission" date="2020-08" db="EMBL/GenBank/DDBJ databases">
        <authorList>
            <person name="Hu Y."/>
            <person name="Nguyen S.V."/>
            <person name="Li F."/>
            <person name="Fanning S."/>
        </authorList>
    </citation>
    <scope>NUCLEOTIDE SEQUENCE</scope>
    <source>
        <strain evidence="8">SYSU D8009</strain>
    </source>
</reference>
<dbReference type="Gene3D" id="3.40.1190.20">
    <property type="match status" value="1"/>
</dbReference>
<dbReference type="InterPro" id="IPR029056">
    <property type="entry name" value="Ribokinase-like"/>
</dbReference>
<dbReference type="GO" id="GO:0003872">
    <property type="term" value="F:6-phosphofructokinase activity"/>
    <property type="evidence" value="ECO:0007669"/>
    <property type="project" value="TreeGrafter"/>
</dbReference>
<dbReference type="GO" id="GO:0005524">
    <property type="term" value="F:ATP binding"/>
    <property type="evidence" value="ECO:0007669"/>
    <property type="project" value="UniProtKB-KW"/>
</dbReference>